<dbReference type="GO" id="GO:0016020">
    <property type="term" value="C:membrane"/>
    <property type="evidence" value="ECO:0007669"/>
    <property type="project" value="UniProtKB-SubCell"/>
</dbReference>
<organism evidence="8">
    <name type="scientific">Sesamum angustifolium</name>
    <dbReference type="NCBI Taxonomy" id="2727405"/>
    <lineage>
        <taxon>Eukaryota</taxon>
        <taxon>Viridiplantae</taxon>
        <taxon>Streptophyta</taxon>
        <taxon>Embryophyta</taxon>
        <taxon>Tracheophyta</taxon>
        <taxon>Spermatophyta</taxon>
        <taxon>Magnoliopsida</taxon>
        <taxon>eudicotyledons</taxon>
        <taxon>Gunneridae</taxon>
        <taxon>Pentapetalae</taxon>
        <taxon>asterids</taxon>
        <taxon>lamiids</taxon>
        <taxon>Lamiales</taxon>
        <taxon>Pedaliaceae</taxon>
        <taxon>Sesamum</taxon>
    </lineage>
</organism>
<comment type="similarity">
    <text evidence="6">Belongs to the major facilitator superfamily. Phosphate:H(+) symporter (TC 2.A.1.9) family.</text>
</comment>
<comment type="similarity">
    <text evidence="2">Belongs to the major facilitator superfamily. Proton-dependent oligopeptide transporter (POT/PTR) (TC 2.A.17) family.</text>
</comment>
<comment type="caution">
    <text evidence="8">The sequence shown here is derived from an EMBL/GenBank/DDBJ whole genome shotgun (WGS) entry which is preliminary data.</text>
</comment>
<reference evidence="8" key="1">
    <citation type="submission" date="2020-06" db="EMBL/GenBank/DDBJ databases">
        <authorList>
            <person name="Li T."/>
            <person name="Hu X."/>
            <person name="Zhang T."/>
            <person name="Song X."/>
            <person name="Zhang H."/>
            <person name="Dai N."/>
            <person name="Sheng W."/>
            <person name="Hou X."/>
            <person name="Wei L."/>
        </authorList>
    </citation>
    <scope>NUCLEOTIDE SEQUENCE</scope>
    <source>
        <strain evidence="8">G01</strain>
        <tissue evidence="8">Leaf</tissue>
    </source>
</reference>
<dbReference type="Pfam" id="PF00854">
    <property type="entry name" value="PTR2"/>
    <property type="match status" value="1"/>
</dbReference>
<name>A0AAW2QT59_9LAMI</name>
<dbReference type="AlphaFoldDB" id="A0AAW2QT59"/>
<evidence type="ECO:0000256" key="5">
    <source>
        <dbReference type="ARBA" id="ARBA00023136"/>
    </source>
</evidence>
<keyword evidence="4 7" id="KW-1133">Transmembrane helix</keyword>
<dbReference type="InterPro" id="IPR000109">
    <property type="entry name" value="POT_fam"/>
</dbReference>
<gene>
    <name evidence="8" type="ORF">Sangu_0435300</name>
</gene>
<evidence type="ECO:0000313" key="8">
    <source>
        <dbReference type="EMBL" id="KAL0371172.1"/>
    </source>
</evidence>
<dbReference type="InterPro" id="IPR036259">
    <property type="entry name" value="MFS_trans_sf"/>
</dbReference>
<protein>
    <submittedName>
        <fullName evidence="8">Protein NRT1/ PTR FAMILY 7.3</fullName>
    </submittedName>
</protein>
<evidence type="ECO:0000256" key="1">
    <source>
        <dbReference type="ARBA" id="ARBA00004141"/>
    </source>
</evidence>
<evidence type="ECO:0000256" key="7">
    <source>
        <dbReference type="SAM" id="Phobius"/>
    </source>
</evidence>
<evidence type="ECO:0000256" key="3">
    <source>
        <dbReference type="ARBA" id="ARBA00022692"/>
    </source>
</evidence>
<evidence type="ECO:0000256" key="6">
    <source>
        <dbReference type="ARBA" id="ARBA00044504"/>
    </source>
</evidence>
<dbReference type="Gene3D" id="1.20.1250.20">
    <property type="entry name" value="MFS general substrate transporter like domains"/>
    <property type="match status" value="1"/>
</dbReference>
<dbReference type="PANTHER" id="PTHR11654">
    <property type="entry name" value="OLIGOPEPTIDE TRANSPORTER-RELATED"/>
    <property type="match status" value="1"/>
</dbReference>
<evidence type="ECO:0000256" key="2">
    <source>
        <dbReference type="ARBA" id="ARBA00005982"/>
    </source>
</evidence>
<dbReference type="EMBL" id="JACGWK010000002">
    <property type="protein sequence ID" value="KAL0371172.1"/>
    <property type="molecule type" value="Genomic_DNA"/>
</dbReference>
<reference evidence="8" key="2">
    <citation type="journal article" date="2024" name="Plant">
        <title>Genomic evolution and insights into agronomic trait innovations of Sesamum species.</title>
        <authorList>
            <person name="Miao H."/>
            <person name="Wang L."/>
            <person name="Qu L."/>
            <person name="Liu H."/>
            <person name="Sun Y."/>
            <person name="Le M."/>
            <person name="Wang Q."/>
            <person name="Wei S."/>
            <person name="Zheng Y."/>
            <person name="Lin W."/>
            <person name="Duan Y."/>
            <person name="Cao H."/>
            <person name="Xiong S."/>
            <person name="Wang X."/>
            <person name="Wei L."/>
            <person name="Li C."/>
            <person name="Ma Q."/>
            <person name="Ju M."/>
            <person name="Zhao R."/>
            <person name="Li G."/>
            <person name="Mu C."/>
            <person name="Tian Q."/>
            <person name="Mei H."/>
            <person name="Zhang T."/>
            <person name="Gao T."/>
            <person name="Zhang H."/>
        </authorList>
    </citation>
    <scope>NUCLEOTIDE SEQUENCE</scope>
    <source>
        <strain evidence="8">G01</strain>
    </source>
</reference>
<evidence type="ECO:0000256" key="4">
    <source>
        <dbReference type="ARBA" id="ARBA00022989"/>
    </source>
</evidence>
<accession>A0AAW2QT59</accession>
<feature type="transmembrane region" description="Helical" evidence="7">
    <location>
        <begin position="61"/>
        <end position="82"/>
    </location>
</feature>
<sequence>MRSKDRSLPSKGAGKSFIPMDLRCLDKAAIITDKTGRGPADPWRLCTATQVEEAKCILRMLPIWLCTIIYSVVFTQMASLFVEQGNVMNSTVGNFHSPPASMSAFDICSVLLCTGIYRQILVPIAGRLSGNPKGLTELQRMGIGLSLECWQWSPPA</sequence>
<dbReference type="GO" id="GO:0022857">
    <property type="term" value="F:transmembrane transporter activity"/>
    <property type="evidence" value="ECO:0007669"/>
    <property type="project" value="InterPro"/>
</dbReference>
<keyword evidence="5 7" id="KW-0472">Membrane</keyword>
<comment type="subcellular location">
    <subcellularLocation>
        <location evidence="1">Membrane</location>
        <topology evidence="1">Multi-pass membrane protein</topology>
    </subcellularLocation>
</comment>
<keyword evidence="3 7" id="KW-0812">Transmembrane</keyword>
<proteinExistence type="inferred from homology"/>